<proteinExistence type="predicted"/>
<feature type="non-terminal residue" evidence="2">
    <location>
        <position position="40"/>
    </location>
</feature>
<keyword evidence="3" id="KW-1185">Reference proteome</keyword>
<evidence type="ECO:0000256" key="1">
    <source>
        <dbReference type="SAM" id="MobiDB-lite"/>
    </source>
</evidence>
<protein>
    <submittedName>
        <fullName evidence="2">Uncharacterized protein</fullName>
    </submittedName>
</protein>
<gene>
    <name evidence="2" type="ORF">CGOC_LOCUS3288</name>
</gene>
<evidence type="ECO:0000313" key="3">
    <source>
        <dbReference type="Proteomes" id="UP000271889"/>
    </source>
</evidence>
<dbReference type="EMBL" id="UYRV01008226">
    <property type="protein sequence ID" value="VDK55343.1"/>
    <property type="molecule type" value="Genomic_DNA"/>
</dbReference>
<accession>A0A3P6RH59</accession>
<reference evidence="2 3" key="1">
    <citation type="submission" date="2018-11" db="EMBL/GenBank/DDBJ databases">
        <authorList>
            <consortium name="Pathogen Informatics"/>
        </authorList>
    </citation>
    <scope>NUCLEOTIDE SEQUENCE [LARGE SCALE GENOMIC DNA]</scope>
</reference>
<evidence type="ECO:0000313" key="2">
    <source>
        <dbReference type="EMBL" id="VDK55343.1"/>
    </source>
</evidence>
<name>A0A3P6RH59_CYLGO</name>
<sequence length="40" mass="4075">MSADVQRNLDAVSTSGEGDAAGAADDSAKKAENPWASPRQ</sequence>
<dbReference type="AlphaFoldDB" id="A0A3P6RH59"/>
<dbReference type="Proteomes" id="UP000271889">
    <property type="component" value="Unassembled WGS sequence"/>
</dbReference>
<feature type="compositionally biased region" description="Low complexity" evidence="1">
    <location>
        <begin position="15"/>
        <end position="25"/>
    </location>
</feature>
<feature type="region of interest" description="Disordered" evidence="1">
    <location>
        <begin position="1"/>
        <end position="40"/>
    </location>
</feature>
<organism evidence="2 3">
    <name type="scientific">Cylicostephanus goldi</name>
    <name type="common">Nematode worm</name>
    <dbReference type="NCBI Taxonomy" id="71465"/>
    <lineage>
        <taxon>Eukaryota</taxon>
        <taxon>Metazoa</taxon>
        <taxon>Ecdysozoa</taxon>
        <taxon>Nematoda</taxon>
        <taxon>Chromadorea</taxon>
        <taxon>Rhabditida</taxon>
        <taxon>Rhabditina</taxon>
        <taxon>Rhabditomorpha</taxon>
        <taxon>Strongyloidea</taxon>
        <taxon>Strongylidae</taxon>
        <taxon>Cylicostephanus</taxon>
    </lineage>
</organism>